<dbReference type="PANTHER" id="PTHR39426:SF1">
    <property type="entry name" value="HOMOLOGY TO DEATH-ON-CURING PROTEIN OF PHAGE P1"/>
    <property type="match status" value="1"/>
</dbReference>
<dbReference type="Pfam" id="PF02661">
    <property type="entry name" value="Fic"/>
    <property type="match status" value="1"/>
</dbReference>
<reference evidence="2 3" key="1">
    <citation type="submission" date="2020-09" db="EMBL/GenBank/DDBJ databases">
        <title>Genome sequences of Mycetohabitans spp.</title>
        <authorList>
            <person name="Carter M.E."/>
            <person name="Carpenter S.C.D."/>
            <person name="Bogdanove A.J."/>
        </authorList>
    </citation>
    <scope>NUCLEOTIDE SEQUENCE [LARGE SCALE GENOMIC DNA]</scope>
    <source>
        <strain evidence="2 3">B12</strain>
    </source>
</reference>
<dbReference type="Gene3D" id="1.20.120.1870">
    <property type="entry name" value="Fic/DOC protein, Fido domain"/>
    <property type="match status" value="1"/>
</dbReference>
<dbReference type="PROSITE" id="PS51459">
    <property type="entry name" value="FIDO"/>
    <property type="match status" value="1"/>
</dbReference>
<dbReference type="EMBL" id="CP062176">
    <property type="protein sequence ID" value="WXK39670.1"/>
    <property type="molecule type" value="Genomic_DNA"/>
</dbReference>
<dbReference type="InterPro" id="IPR006440">
    <property type="entry name" value="Doc"/>
</dbReference>
<feature type="domain" description="Fido" evidence="1">
    <location>
        <begin position="2"/>
        <end position="125"/>
    </location>
</feature>
<dbReference type="InterPro" id="IPR036597">
    <property type="entry name" value="Fido-like_dom_sf"/>
</dbReference>
<dbReference type="Proteomes" id="UP001493153">
    <property type="component" value="Chromosome"/>
</dbReference>
<evidence type="ECO:0000313" key="3">
    <source>
        <dbReference type="Proteomes" id="UP001493153"/>
    </source>
</evidence>
<dbReference type="SUPFAM" id="SSF140931">
    <property type="entry name" value="Fic-like"/>
    <property type="match status" value="1"/>
</dbReference>
<sequence length="131" mass="14000">MLSAEYVIAVHDKILNVEGGLPGFSGGGPGAVDGALARVKNRIHYEGMDDPFAIAAMYAIAIARGHVFNDGNKRTALICAVAFLNYNGYSIPAVSEQTDADLAEIMVDVTEGTIDHERMSGYLLALYFGFL</sequence>
<name>A0ABZ2PX28_9BURK</name>
<protein>
    <submittedName>
        <fullName evidence="2">Type II toxin-antitoxin system death-on-curing family toxin</fullName>
    </submittedName>
</protein>
<dbReference type="InterPro" id="IPR003812">
    <property type="entry name" value="Fido"/>
</dbReference>
<accession>A0ABZ2PX28</accession>
<dbReference type="NCBIfam" id="TIGR01550">
    <property type="entry name" value="DOC_P1"/>
    <property type="match status" value="1"/>
</dbReference>
<dbReference type="PANTHER" id="PTHR39426">
    <property type="entry name" value="HOMOLOGY TO DEATH-ON-CURING PROTEIN OF PHAGE P1"/>
    <property type="match status" value="1"/>
</dbReference>
<keyword evidence="3" id="KW-1185">Reference proteome</keyword>
<dbReference type="RefSeq" id="WP_338910710.1">
    <property type="nucleotide sequence ID" value="NZ_CP062176.1"/>
</dbReference>
<evidence type="ECO:0000313" key="2">
    <source>
        <dbReference type="EMBL" id="WXK39670.1"/>
    </source>
</evidence>
<dbReference type="InterPro" id="IPR053737">
    <property type="entry name" value="Type_II_TA_Toxin"/>
</dbReference>
<proteinExistence type="predicted"/>
<dbReference type="PIRSF" id="PIRSF018297">
    <property type="entry name" value="Doc"/>
    <property type="match status" value="1"/>
</dbReference>
<gene>
    <name evidence="2" type="ORF">IHE29_10510</name>
</gene>
<evidence type="ECO:0000259" key="1">
    <source>
        <dbReference type="PROSITE" id="PS51459"/>
    </source>
</evidence>
<organism evidence="2 3">
    <name type="scientific">Mycetohabitans rhizoxinica</name>
    <dbReference type="NCBI Taxonomy" id="412963"/>
    <lineage>
        <taxon>Bacteria</taxon>
        <taxon>Pseudomonadati</taxon>
        <taxon>Pseudomonadota</taxon>
        <taxon>Betaproteobacteria</taxon>
        <taxon>Burkholderiales</taxon>
        <taxon>Burkholderiaceae</taxon>
        <taxon>Mycetohabitans</taxon>
    </lineage>
</organism>